<dbReference type="PROSITE" id="PS50883">
    <property type="entry name" value="EAL"/>
    <property type="match status" value="1"/>
</dbReference>
<dbReference type="Pfam" id="PF13426">
    <property type="entry name" value="PAS_9"/>
    <property type="match status" value="1"/>
</dbReference>
<dbReference type="Gene3D" id="3.20.20.450">
    <property type="entry name" value="EAL domain"/>
    <property type="match status" value="1"/>
</dbReference>
<feature type="transmembrane region" description="Helical" evidence="1">
    <location>
        <begin position="189"/>
        <end position="208"/>
    </location>
</feature>
<dbReference type="EMBL" id="FNAG01000010">
    <property type="protein sequence ID" value="SDD90480.1"/>
    <property type="molecule type" value="Genomic_DNA"/>
</dbReference>
<dbReference type="Pfam" id="PF00990">
    <property type="entry name" value="GGDEF"/>
    <property type="match status" value="1"/>
</dbReference>
<dbReference type="InterPro" id="IPR035965">
    <property type="entry name" value="PAS-like_dom_sf"/>
</dbReference>
<dbReference type="InterPro" id="IPR029787">
    <property type="entry name" value="Nucleotide_cyclase"/>
</dbReference>
<feature type="domain" description="GGDEF" evidence="5">
    <location>
        <begin position="683"/>
        <end position="815"/>
    </location>
</feature>
<dbReference type="PROSITE" id="PS50887">
    <property type="entry name" value="GGDEF"/>
    <property type="match status" value="1"/>
</dbReference>
<dbReference type="Pfam" id="PF00563">
    <property type="entry name" value="EAL"/>
    <property type="match status" value="1"/>
</dbReference>
<keyword evidence="1" id="KW-0472">Membrane</keyword>
<reference evidence="6 7" key="1">
    <citation type="submission" date="2016-10" db="EMBL/GenBank/DDBJ databases">
        <authorList>
            <person name="de Groot N.N."/>
        </authorList>
    </citation>
    <scope>NUCLEOTIDE SEQUENCE [LARGE SCALE GENOMIC DNA]</scope>
    <source>
        <strain evidence="6 7">DSM 16957</strain>
    </source>
</reference>
<keyword evidence="1" id="KW-0812">Transmembrane</keyword>
<dbReference type="InterPro" id="IPR052155">
    <property type="entry name" value="Biofilm_reg_signaling"/>
</dbReference>
<gene>
    <name evidence="6" type="ORF">SAMN04488509_11039</name>
</gene>
<dbReference type="Gene3D" id="3.30.70.270">
    <property type="match status" value="1"/>
</dbReference>
<evidence type="ECO:0000259" key="2">
    <source>
        <dbReference type="PROSITE" id="PS50112"/>
    </source>
</evidence>
<dbReference type="STRING" id="265719.SAMN04488509_11039"/>
<dbReference type="CDD" id="cd00130">
    <property type="entry name" value="PAS"/>
    <property type="match status" value="2"/>
</dbReference>
<dbReference type="Gene3D" id="3.30.450.20">
    <property type="entry name" value="PAS domain"/>
    <property type="match status" value="2"/>
</dbReference>
<evidence type="ECO:0000259" key="5">
    <source>
        <dbReference type="PROSITE" id="PS50887"/>
    </source>
</evidence>
<evidence type="ECO:0000259" key="4">
    <source>
        <dbReference type="PROSITE" id="PS50883"/>
    </source>
</evidence>
<dbReference type="PROSITE" id="PS50112">
    <property type="entry name" value="PAS"/>
    <property type="match status" value="1"/>
</dbReference>
<dbReference type="CDD" id="cd01949">
    <property type="entry name" value="GGDEF"/>
    <property type="match status" value="1"/>
</dbReference>
<dbReference type="SMART" id="SM00267">
    <property type="entry name" value="GGDEF"/>
    <property type="match status" value="1"/>
</dbReference>
<dbReference type="SMART" id="SM00086">
    <property type="entry name" value="PAC"/>
    <property type="match status" value="2"/>
</dbReference>
<dbReference type="CDD" id="cd01948">
    <property type="entry name" value="EAL"/>
    <property type="match status" value="1"/>
</dbReference>
<dbReference type="PANTHER" id="PTHR44757:SF2">
    <property type="entry name" value="BIOFILM ARCHITECTURE MAINTENANCE PROTEIN MBAA"/>
    <property type="match status" value="1"/>
</dbReference>
<dbReference type="InterPro" id="IPR001633">
    <property type="entry name" value="EAL_dom"/>
</dbReference>
<dbReference type="SUPFAM" id="SSF55785">
    <property type="entry name" value="PYP-like sensor domain (PAS domain)"/>
    <property type="match status" value="2"/>
</dbReference>
<organism evidence="6 7">
    <name type="scientific">Aquimonas voraii</name>
    <dbReference type="NCBI Taxonomy" id="265719"/>
    <lineage>
        <taxon>Bacteria</taxon>
        <taxon>Pseudomonadati</taxon>
        <taxon>Pseudomonadota</taxon>
        <taxon>Gammaproteobacteria</taxon>
        <taxon>Lysobacterales</taxon>
        <taxon>Lysobacteraceae</taxon>
        <taxon>Aquimonas</taxon>
    </lineage>
</organism>
<name>A0A1G6YJF5_9GAMM</name>
<dbReference type="PANTHER" id="PTHR44757">
    <property type="entry name" value="DIGUANYLATE CYCLASE DGCP"/>
    <property type="match status" value="1"/>
</dbReference>
<keyword evidence="7" id="KW-1185">Reference proteome</keyword>
<dbReference type="InterPro" id="IPR035919">
    <property type="entry name" value="EAL_sf"/>
</dbReference>
<dbReference type="AlphaFoldDB" id="A0A1G6YJF5"/>
<dbReference type="PROSITE" id="PS50113">
    <property type="entry name" value="PAC"/>
    <property type="match status" value="2"/>
</dbReference>
<feature type="transmembrane region" description="Helical" evidence="1">
    <location>
        <begin position="20"/>
        <end position="38"/>
    </location>
</feature>
<sequence length="1089" mass="119303">MGIEQRLRALLIRWPARLTLPVLMVCVCAALLLVMFQLRSAQALRDAREDLLVEISELTGQTARRLESYAELGEGNGRRAMITRLALYPEVREAWLFDDAGLALASLRRADTGLALSVIETRLGASERGLLRQLAGQASDEALSLVDASLRLQVEPVLTRSAPPAYGRVIVLADSGFEEARARWNALRLFRGEALILLLAAGLIWWLLRLQLLERSARLQVAAHSLYAGASPEASRVDGDDELGVIGRALDAGLERLNRHECVQRLALHGSRLLVEDRPLIERLQALCTLLVDSGGFAAARVLAADSPAQRLCEAGDVGHCEREAAHLRAWRFDLRGQTEERSTVPALLEVWGYAGEGEAEWLSALELLVRDLQMLIARQRAEQARRGAERRERLAMEAAELGAWQLELAPARLRLSTRGARMLGADPGEVGPIEGDAPGEPGASDSLHPAELLLALLHPEDAERLRERLRPGMPCPSLLDEEFRVRRGEGWAWLLGRGTVVERDAAGAPRALAGVLIDIDARKRAESALRLASEVFASSQLGILICDAEGRIIDVNQAFESITGFPRGEVLGQRPSLLASGHHSPDFYAAMWGALLDGGRWEGEVWNRRRDGTVYPQWLTITRIDDAEGRPLHYIGQFVETSDRKAFESRIEYLGAHDLLTGLPRRERLIEALDAELQAGLSKVALMHVDIDRFRQINESLGYATGDLVLRAVPTRMARELPAEAWMSRISADEFLVAVPAQSAEQALVLACRLQRALSEPIEVDARELSLGISIGLAIGPTDGASAEALAKSAELALGAAQLAGRNTVQAYREDLASRGLEALTLESQLRQGLQRQEFFLVFQPQIDLRSDALAGYEALVRWRHPQRGLVSPAEFIPLAEATGLIVPLGEFVLREACAAAMRLRERGLPAVPVSVNVSTLQFRREDFEATVEASLADSGLPAEALELELTESVLMDHAEAVLRRLDRLRARGLKLAIDDFGTGFSSLSYLGRLRPDRLKIDQSFVRGMGRSVTSQGVVKAILALAEEFGLATVAEGVETHEEAAVLRALGCDAGQGYLFARPQEEHLLRWPLAPAGQEQDRPTPTSP</sequence>
<dbReference type="SMART" id="SM00052">
    <property type="entry name" value="EAL"/>
    <property type="match status" value="1"/>
</dbReference>
<dbReference type="SUPFAM" id="SSF141868">
    <property type="entry name" value="EAL domain-like"/>
    <property type="match status" value="1"/>
</dbReference>
<accession>A0A1G6YJF5</accession>
<proteinExistence type="predicted"/>
<dbReference type="InterPro" id="IPR043128">
    <property type="entry name" value="Rev_trsase/Diguanyl_cyclase"/>
</dbReference>
<dbReference type="SMART" id="SM00091">
    <property type="entry name" value="PAS"/>
    <property type="match status" value="1"/>
</dbReference>
<evidence type="ECO:0000256" key="1">
    <source>
        <dbReference type="SAM" id="Phobius"/>
    </source>
</evidence>
<evidence type="ECO:0000313" key="7">
    <source>
        <dbReference type="Proteomes" id="UP000199603"/>
    </source>
</evidence>
<feature type="domain" description="PAS" evidence="2">
    <location>
        <begin position="526"/>
        <end position="574"/>
    </location>
</feature>
<dbReference type="InterPro" id="IPR000014">
    <property type="entry name" value="PAS"/>
</dbReference>
<dbReference type="SUPFAM" id="SSF55073">
    <property type="entry name" value="Nucleotide cyclase"/>
    <property type="match status" value="1"/>
</dbReference>
<dbReference type="InterPro" id="IPR000700">
    <property type="entry name" value="PAS-assoc_C"/>
</dbReference>
<dbReference type="InterPro" id="IPR001610">
    <property type="entry name" value="PAC"/>
</dbReference>
<evidence type="ECO:0000259" key="3">
    <source>
        <dbReference type="PROSITE" id="PS50113"/>
    </source>
</evidence>
<dbReference type="NCBIfam" id="TIGR00229">
    <property type="entry name" value="sensory_box"/>
    <property type="match status" value="1"/>
</dbReference>
<feature type="domain" description="PAC" evidence="3">
    <location>
        <begin position="480"/>
        <end position="532"/>
    </location>
</feature>
<evidence type="ECO:0000313" key="6">
    <source>
        <dbReference type="EMBL" id="SDD90480.1"/>
    </source>
</evidence>
<dbReference type="RefSeq" id="WP_091244029.1">
    <property type="nucleotide sequence ID" value="NZ_FNAG01000010.1"/>
</dbReference>
<feature type="domain" description="PAC" evidence="3">
    <location>
        <begin position="602"/>
        <end position="654"/>
    </location>
</feature>
<dbReference type="InterPro" id="IPR000160">
    <property type="entry name" value="GGDEF_dom"/>
</dbReference>
<keyword evidence="1" id="KW-1133">Transmembrane helix</keyword>
<dbReference type="OrthoDB" id="5963948at2"/>
<dbReference type="Proteomes" id="UP000199603">
    <property type="component" value="Unassembled WGS sequence"/>
</dbReference>
<feature type="domain" description="EAL" evidence="4">
    <location>
        <begin position="824"/>
        <end position="1078"/>
    </location>
</feature>
<dbReference type="NCBIfam" id="TIGR00254">
    <property type="entry name" value="GGDEF"/>
    <property type="match status" value="1"/>
</dbReference>
<protein>
    <submittedName>
        <fullName evidence="6">PAS domain S-box-containing protein/diguanylate cyclase (GGDEF) domain-containing protein</fullName>
    </submittedName>
</protein>